<dbReference type="EMBL" id="CP002086">
    <property type="protein sequence ID" value="ADJ29042.1"/>
    <property type="molecule type" value="Genomic_DNA"/>
</dbReference>
<evidence type="ECO:0000256" key="3">
    <source>
        <dbReference type="ARBA" id="ARBA00022490"/>
    </source>
</evidence>
<dbReference type="PANTHER" id="PTHR34773">
    <property type="entry name" value="FLAGELLAR SECRETION CHAPERONE FLIS"/>
    <property type="match status" value="1"/>
</dbReference>
<organism evidence="7 8">
    <name type="scientific">Nitrosococcus watsoni (strain C-113)</name>
    <dbReference type="NCBI Taxonomy" id="105559"/>
    <lineage>
        <taxon>Bacteria</taxon>
        <taxon>Pseudomonadati</taxon>
        <taxon>Pseudomonadota</taxon>
        <taxon>Gammaproteobacteria</taxon>
        <taxon>Chromatiales</taxon>
        <taxon>Chromatiaceae</taxon>
        <taxon>Nitrosococcus</taxon>
    </lineage>
</organism>
<dbReference type="AlphaFoldDB" id="D8K8C2"/>
<dbReference type="RefSeq" id="WP_013221115.1">
    <property type="nucleotide sequence ID" value="NC_014315.1"/>
</dbReference>
<dbReference type="GO" id="GO:0044780">
    <property type="term" value="P:bacterial-type flagellum assembly"/>
    <property type="evidence" value="ECO:0007669"/>
    <property type="project" value="InterPro"/>
</dbReference>
<dbReference type="KEGG" id="nwa:Nwat_2210"/>
<evidence type="ECO:0000313" key="8">
    <source>
        <dbReference type="Proteomes" id="UP000000393"/>
    </source>
</evidence>
<protein>
    <recommendedName>
        <fullName evidence="6">Flagellar secretion chaperone FliS</fullName>
    </recommendedName>
</protein>
<sequence length="148" mass="15783">MIQNGALQQYRQIGAQSAVIAADPHRLIQMLLEGALEKITVARGAIARHDITQKGVNIGGAIDIVSGLQVSLNRERGAEIADDLDRLYDYIVGRLLEANLRNDAAILEEVAYLLGEIKQGWEAISPVNSPMPALGSAKPGAASSANTR</sequence>
<keyword evidence="5" id="KW-0143">Chaperone</keyword>
<keyword evidence="7" id="KW-0969">Cilium</keyword>
<evidence type="ECO:0000256" key="5">
    <source>
        <dbReference type="ARBA" id="ARBA00023186"/>
    </source>
</evidence>
<keyword evidence="7" id="KW-0282">Flagellum</keyword>
<dbReference type="Gene3D" id="1.20.120.340">
    <property type="entry name" value="Flagellar protein FliS"/>
    <property type="match status" value="1"/>
</dbReference>
<keyword evidence="7" id="KW-0966">Cell projection</keyword>
<comment type="subcellular location">
    <subcellularLocation>
        <location evidence="1 6">Cytoplasm</location>
        <location evidence="1 6">Cytosol</location>
    </subcellularLocation>
</comment>
<dbReference type="Proteomes" id="UP000000393">
    <property type="component" value="Chromosome"/>
</dbReference>
<dbReference type="PIRSF" id="PIRSF039090">
    <property type="entry name" value="Flis"/>
    <property type="match status" value="1"/>
</dbReference>
<dbReference type="NCBIfam" id="TIGR00208">
    <property type="entry name" value="fliS"/>
    <property type="match status" value="1"/>
</dbReference>
<evidence type="ECO:0000256" key="6">
    <source>
        <dbReference type="PIRNR" id="PIRNR039090"/>
    </source>
</evidence>
<evidence type="ECO:0000256" key="4">
    <source>
        <dbReference type="ARBA" id="ARBA00022795"/>
    </source>
</evidence>
<dbReference type="Pfam" id="PF02561">
    <property type="entry name" value="FliS"/>
    <property type="match status" value="1"/>
</dbReference>
<dbReference type="SUPFAM" id="SSF101116">
    <property type="entry name" value="Flagellar export chaperone FliS"/>
    <property type="match status" value="1"/>
</dbReference>
<proteinExistence type="inferred from homology"/>
<dbReference type="CDD" id="cd16098">
    <property type="entry name" value="FliS"/>
    <property type="match status" value="1"/>
</dbReference>
<dbReference type="eggNOG" id="COG1516">
    <property type="taxonomic scope" value="Bacteria"/>
</dbReference>
<dbReference type="PANTHER" id="PTHR34773:SF1">
    <property type="entry name" value="FLAGELLAR SECRETION CHAPERONE FLIS"/>
    <property type="match status" value="1"/>
</dbReference>
<reference evidence="7 8" key="1">
    <citation type="submission" date="2010-06" db="EMBL/GenBank/DDBJ databases">
        <title>Complete sequence of chromosome of Nitrosococcus watsoni C-113.</title>
        <authorList>
            <consortium name="US DOE Joint Genome Institute"/>
            <person name="Lucas S."/>
            <person name="Copeland A."/>
            <person name="Lapidus A."/>
            <person name="Cheng J.-F."/>
            <person name="Bruce D."/>
            <person name="Goodwin L."/>
            <person name="Pitluck S."/>
            <person name="Malfatti S.A."/>
            <person name="Chain P.S.G."/>
            <person name="Land M."/>
            <person name="Hauser L."/>
            <person name="Kyrpides N."/>
            <person name="Ivanova N."/>
            <person name="Cambell M.A."/>
            <person name="Heidelberg J.F."/>
            <person name="Klotz M.G."/>
            <person name="Woyke T."/>
        </authorList>
    </citation>
    <scope>NUCLEOTIDE SEQUENCE [LARGE SCALE GENOMIC DNA]</scope>
    <source>
        <strain evidence="7 8">C-113</strain>
    </source>
</reference>
<evidence type="ECO:0000256" key="2">
    <source>
        <dbReference type="ARBA" id="ARBA00008787"/>
    </source>
</evidence>
<accession>D8K8C2</accession>
<keyword evidence="3 6" id="KW-0963">Cytoplasm</keyword>
<dbReference type="STRING" id="105559.Nwat_2210"/>
<dbReference type="GO" id="GO:0005829">
    <property type="term" value="C:cytosol"/>
    <property type="evidence" value="ECO:0007669"/>
    <property type="project" value="UniProtKB-SubCell"/>
</dbReference>
<dbReference type="GO" id="GO:0071973">
    <property type="term" value="P:bacterial-type flagellum-dependent cell motility"/>
    <property type="evidence" value="ECO:0007669"/>
    <property type="project" value="TreeGrafter"/>
</dbReference>
<evidence type="ECO:0000313" key="7">
    <source>
        <dbReference type="EMBL" id="ADJ29042.1"/>
    </source>
</evidence>
<comment type="similarity">
    <text evidence="2 6">Belongs to the FliS family.</text>
</comment>
<dbReference type="OrthoDB" id="9792010at2"/>
<name>D8K8C2_NITWC</name>
<dbReference type="HOGENOM" id="CLU_080373_1_2_6"/>
<gene>
    <name evidence="7" type="ordered locus">Nwat_2210</name>
</gene>
<dbReference type="InterPro" id="IPR036584">
    <property type="entry name" value="FliS_sf"/>
</dbReference>
<evidence type="ECO:0000256" key="1">
    <source>
        <dbReference type="ARBA" id="ARBA00004514"/>
    </source>
</evidence>
<dbReference type="InterPro" id="IPR003713">
    <property type="entry name" value="FliS"/>
</dbReference>
<keyword evidence="4 6" id="KW-1005">Bacterial flagellum biogenesis</keyword>
<keyword evidence="8" id="KW-1185">Reference proteome</keyword>